<feature type="domain" description="DUF1758" evidence="1">
    <location>
        <begin position="9"/>
        <end position="99"/>
    </location>
</feature>
<evidence type="ECO:0000313" key="3">
    <source>
        <dbReference type="WBParaSite" id="ACRNAN_scaffold14863.g20918.t1"/>
    </source>
</evidence>
<protein>
    <submittedName>
        <fullName evidence="3">Peptidase aspartic putative domain-containing protein</fullName>
    </submittedName>
</protein>
<keyword evidence="2" id="KW-1185">Reference proteome</keyword>
<proteinExistence type="predicted"/>
<organism evidence="2 3">
    <name type="scientific">Acrobeloides nanus</name>
    <dbReference type="NCBI Taxonomy" id="290746"/>
    <lineage>
        <taxon>Eukaryota</taxon>
        <taxon>Metazoa</taxon>
        <taxon>Ecdysozoa</taxon>
        <taxon>Nematoda</taxon>
        <taxon>Chromadorea</taxon>
        <taxon>Rhabditida</taxon>
        <taxon>Tylenchina</taxon>
        <taxon>Cephalobomorpha</taxon>
        <taxon>Cephaloboidea</taxon>
        <taxon>Cephalobidae</taxon>
        <taxon>Acrobeloides</taxon>
    </lineage>
</organism>
<evidence type="ECO:0000259" key="1">
    <source>
        <dbReference type="Pfam" id="PF05585"/>
    </source>
</evidence>
<sequence>MYAIPLIQKDGKIKVVQAFALEKLTNFIKIIPVPKEIRKEVLETSELKVEIASPDLMIGMRHFWDIVRPERTIKLENGYRVVDSTVGPIICGQAKRKREGMTYVVTKADIDKDEDKSALEQMWTLEGIGIKDNPAVNDDDIALQKFMKTIRWNGDSVNCDPIGGNKSTVVYLDKAEIDEECELLCPASTSRSRAKAQLHFVPIKTEERSSNYQDSQKSFGGLDLWALAKFFFTDYTNILFFIEMEGFWLQPNLFALPMPPSYRRYRCQFSYSEENLSETTIRRKCIISAPKEMIYGKGAEEKLRFLVYTAISDMKGEEVPCQFRRGYMYKLVISNLMLDQAMDFIFHSRTVMGPTMDKKILAYNLFQVRPAFTSIHTSKVDFEIYFDMVNRLPTKLERDADEESPVSPIQLYVIRDETAPQSKKRRDE</sequence>
<dbReference type="Pfam" id="PF05585">
    <property type="entry name" value="DUF1758"/>
    <property type="match status" value="1"/>
</dbReference>
<dbReference type="Proteomes" id="UP000887540">
    <property type="component" value="Unplaced"/>
</dbReference>
<name>A0A914CWB0_9BILA</name>
<reference evidence="3" key="1">
    <citation type="submission" date="2022-11" db="UniProtKB">
        <authorList>
            <consortium name="WormBaseParasite"/>
        </authorList>
    </citation>
    <scope>IDENTIFICATION</scope>
</reference>
<dbReference type="InterPro" id="IPR008737">
    <property type="entry name" value="DUF1758"/>
</dbReference>
<dbReference type="AlphaFoldDB" id="A0A914CWB0"/>
<evidence type="ECO:0000313" key="2">
    <source>
        <dbReference type="Proteomes" id="UP000887540"/>
    </source>
</evidence>
<dbReference type="WBParaSite" id="ACRNAN_scaffold14863.g20918.t1">
    <property type="protein sequence ID" value="ACRNAN_scaffold14863.g20918.t1"/>
    <property type="gene ID" value="ACRNAN_scaffold14863.g20918"/>
</dbReference>
<accession>A0A914CWB0</accession>